<feature type="compositionally biased region" description="Low complexity" evidence="1">
    <location>
        <begin position="727"/>
        <end position="746"/>
    </location>
</feature>
<evidence type="ECO:0000256" key="1">
    <source>
        <dbReference type="SAM" id="MobiDB-lite"/>
    </source>
</evidence>
<dbReference type="Pfam" id="PF12927">
    <property type="entry name" value="DUF3835"/>
    <property type="match status" value="2"/>
</dbReference>
<keyword evidence="4" id="KW-1185">Reference proteome</keyword>
<feature type="compositionally biased region" description="Basic and acidic residues" evidence="1">
    <location>
        <begin position="751"/>
        <end position="769"/>
    </location>
</feature>
<feature type="compositionally biased region" description="Low complexity" evidence="1">
    <location>
        <begin position="190"/>
        <end position="201"/>
    </location>
</feature>
<feature type="region of interest" description="Disordered" evidence="1">
    <location>
        <begin position="131"/>
        <end position="203"/>
    </location>
</feature>
<organism evidence="3 4">
    <name type="scientific">Papiliotrema laurentii</name>
    <name type="common">Cryptococcus laurentii</name>
    <dbReference type="NCBI Taxonomy" id="5418"/>
    <lineage>
        <taxon>Eukaryota</taxon>
        <taxon>Fungi</taxon>
        <taxon>Dikarya</taxon>
        <taxon>Basidiomycota</taxon>
        <taxon>Agaricomycotina</taxon>
        <taxon>Tremellomycetes</taxon>
        <taxon>Tremellales</taxon>
        <taxon>Rhynchogastremaceae</taxon>
        <taxon>Papiliotrema</taxon>
    </lineage>
</organism>
<feature type="region of interest" description="Disordered" evidence="1">
    <location>
        <begin position="297"/>
        <end position="391"/>
    </location>
</feature>
<feature type="compositionally biased region" description="Acidic residues" evidence="1">
    <location>
        <begin position="301"/>
        <end position="313"/>
    </location>
</feature>
<gene>
    <name evidence="3" type="ORF">DB88DRAFT_484288</name>
</gene>
<feature type="compositionally biased region" description="Pro residues" evidence="1">
    <location>
        <begin position="702"/>
        <end position="711"/>
    </location>
</feature>
<feature type="region of interest" description="Disordered" evidence="1">
    <location>
        <begin position="221"/>
        <end position="248"/>
    </location>
</feature>
<dbReference type="SUPFAM" id="SSF46579">
    <property type="entry name" value="Prefoldin"/>
    <property type="match status" value="1"/>
</dbReference>
<feature type="domain" description="DUF3835" evidence="2">
    <location>
        <begin position="571"/>
        <end position="619"/>
    </location>
</feature>
<feature type="compositionally biased region" description="Polar residues" evidence="1">
    <location>
        <begin position="155"/>
        <end position="166"/>
    </location>
</feature>
<sequence>MSGNTGQQPLSTIKPADGSLAAHLQALDLLSQRLSSLTSRTRWPAMVSLNSKATITGQIVHTNDLKVDIGGGYWVEMTAQEAEAYVQRRKTALLLQHAGLREKARNAAAVTRESSLGSATSVSFNPLFATPAAAGPSRVRAPIKQQEPSERGPLSSASRRQATQPIVPSERSRETPSVVITTPEGQPTRADSGASSQSAQDEPQSLIDVVEKFLELQQGLSNMSDDQKGKLRGDKSDDALVTEEGLPIHEIREDFDGKLIGAAPQPTTSGEAVVEVSDDVDYWSEEAKARREALRRKIFSEDDSDLESSDEDQSSSIPVPEPNEETTSKPDVEPSTTSSRRSSASAPMPPRSILKAPARKKSVSFDASVPLPPDSPQSKAGKFGFPLPNSEFEPRPVPVIAEPRPAAKAEVTEMFSGFKPGFLTKSTPPADASGSTSTPGPKTKGPSRFAQSMAAQKQSQVAEVKPTKEAEPIAVKGEVMERQPPIVTARPSGGQPEPTSPAAVKGVVTERQTPMAGLPKFSETQPMGSMKNMVVEREPIKPVEADVRGDEADGDDEGNDDYDDEYDEDEDEEEEDDEYDLDEALLAREVALDYHRRQGYISKYTREVNSDGEEQEPIEYQVNSDGELEGTGAVLMGLPQISAEGQIINPTPDDIRKYVRVGRLENGNLVLAPGEEGWSSDEDAEKKAKREAVKRQLLGLEPVPPPAPQPEPVASISAIEATLPPKVVTESAPSSAPSVEPSASTAMRSVGEVRERKVEAPRKEPESAPKKVSRFKAARMGL</sequence>
<accession>A0AAD9L722</accession>
<reference evidence="3" key="1">
    <citation type="submission" date="2023-02" db="EMBL/GenBank/DDBJ databases">
        <title>Identification and recombinant expression of a fungal hydrolase from Papiliotrema laurentii that hydrolyzes apple cutin and clears colloidal polyester polyurethane.</title>
        <authorList>
            <consortium name="DOE Joint Genome Institute"/>
            <person name="Roman V.A."/>
            <person name="Bojanowski C."/>
            <person name="Crable B.R."/>
            <person name="Wagner D.N."/>
            <person name="Hung C.S."/>
            <person name="Nadeau L.J."/>
            <person name="Schratz L."/>
            <person name="Haridas S."/>
            <person name="Pangilinan J."/>
            <person name="Lipzen A."/>
            <person name="Na H."/>
            <person name="Yan M."/>
            <person name="Ng V."/>
            <person name="Grigoriev I.V."/>
            <person name="Spatafora J.W."/>
            <person name="Barlow D."/>
            <person name="Biffinger J."/>
            <person name="Kelley-Loughnane N."/>
            <person name="Varaljay V.A."/>
            <person name="Crookes-Goodson W.J."/>
        </authorList>
    </citation>
    <scope>NUCLEOTIDE SEQUENCE</scope>
    <source>
        <strain evidence="3">5307AH</strain>
    </source>
</reference>
<feature type="compositionally biased region" description="Basic and acidic residues" evidence="1">
    <location>
        <begin position="225"/>
        <end position="238"/>
    </location>
</feature>
<proteinExistence type="predicted"/>
<dbReference type="AlphaFoldDB" id="A0AAD9L722"/>
<dbReference type="PANTHER" id="PTHR48125:SF10">
    <property type="entry name" value="OS12G0136300 PROTEIN"/>
    <property type="match status" value="1"/>
</dbReference>
<dbReference type="InterPro" id="IPR024325">
    <property type="entry name" value="DUF3835"/>
</dbReference>
<dbReference type="EMBL" id="JAODAN010000003">
    <property type="protein sequence ID" value="KAK1925553.1"/>
    <property type="molecule type" value="Genomic_DNA"/>
</dbReference>
<evidence type="ECO:0000313" key="4">
    <source>
        <dbReference type="Proteomes" id="UP001182556"/>
    </source>
</evidence>
<evidence type="ECO:0000259" key="2">
    <source>
        <dbReference type="Pfam" id="PF12927"/>
    </source>
</evidence>
<feature type="region of interest" description="Disordered" evidence="1">
    <location>
        <begin position="727"/>
        <end position="782"/>
    </location>
</feature>
<name>A0AAD9L722_PAPLA</name>
<comment type="caution">
    <text evidence="3">The sequence shown here is derived from an EMBL/GenBank/DDBJ whole genome shotgun (WGS) entry which is preliminary data.</text>
</comment>
<dbReference type="Proteomes" id="UP001182556">
    <property type="component" value="Unassembled WGS sequence"/>
</dbReference>
<feature type="domain" description="DUF3835" evidence="2">
    <location>
        <begin position="756"/>
        <end position="780"/>
    </location>
</feature>
<evidence type="ECO:0000313" key="3">
    <source>
        <dbReference type="EMBL" id="KAK1925553.1"/>
    </source>
</evidence>
<dbReference type="PANTHER" id="PTHR48125">
    <property type="entry name" value="LP07818P1"/>
    <property type="match status" value="1"/>
</dbReference>
<dbReference type="Pfam" id="PF02996">
    <property type="entry name" value="Prefoldin"/>
    <property type="match status" value="1"/>
</dbReference>
<protein>
    <recommendedName>
        <fullName evidence="2">DUF3835 domain-containing protein</fullName>
    </recommendedName>
</protein>
<feature type="compositionally biased region" description="Polar residues" evidence="1">
    <location>
        <begin position="449"/>
        <end position="461"/>
    </location>
</feature>
<dbReference type="Gene3D" id="1.10.287.370">
    <property type="match status" value="1"/>
</dbReference>
<dbReference type="InterPro" id="IPR004127">
    <property type="entry name" value="Prefoldin_subunit_alpha"/>
</dbReference>
<feature type="compositionally biased region" description="Acidic residues" evidence="1">
    <location>
        <begin position="552"/>
        <end position="580"/>
    </location>
</feature>
<feature type="compositionally biased region" description="Low complexity" evidence="1">
    <location>
        <begin position="334"/>
        <end position="346"/>
    </location>
</feature>
<feature type="compositionally biased region" description="Basic residues" evidence="1">
    <location>
        <begin position="771"/>
        <end position="782"/>
    </location>
</feature>
<feature type="compositionally biased region" description="Basic and acidic residues" evidence="1">
    <location>
        <begin position="534"/>
        <end position="551"/>
    </location>
</feature>
<feature type="region of interest" description="Disordered" evidence="1">
    <location>
        <begin position="419"/>
        <end position="580"/>
    </location>
</feature>
<feature type="region of interest" description="Disordered" evidence="1">
    <location>
        <begin position="671"/>
        <end position="712"/>
    </location>
</feature>
<feature type="compositionally biased region" description="Basic and acidic residues" evidence="1">
    <location>
        <begin position="684"/>
        <end position="694"/>
    </location>
</feature>
<dbReference type="InterPro" id="IPR009053">
    <property type="entry name" value="Prefoldin"/>
</dbReference>